<evidence type="ECO:0000313" key="11">
    <source>
        <dbReference type="Proteomes" id="UP001589788"/>
    </source>
</evidence>
<dbReference type="PANTHER" id="PTHR48111">
    <property type="entry name" value="REGULATOR OF RPOS"/>
    <property type="match status" value="1"/>
</dbReference>
<keyword evidence="1 6" id="KW-0597">Phosphoprotein</keyword>
<keyword evidence="11" id="KW-1185">Reference proteome</keyword>
<dbReference type="Gene3D" id="6.10.250.690">
    <property type="match status" value="1"/>
</dbReference>
<proteinExistence type="predicted"/>
<comment type="caution">
    <text evidence="10">The sequence shown here is derived from an EMBL/GenBank/DDBJ whole genome shotgun (WGS) entry which is preliminary data.</text>
</comment>
<dbReference type="SUPFAM" id="SSF52172">
    <property type="entry name" value="CheY-like"/>
    <property type="match status" value="1"/>
</dbReference>
<dbReference type="RefSeq" id="WP_312710394.1">
    <property type="nucleotide sequence ID" value="NZ_JAKHEX010000014.1"/>
</dbReference>
<dbReference type="PANTHER" id="PTHR48111:SF72">
    <property type="entry name" value="SENSORY TRANSDUCTION PROTEIN REGX3"/>
    <property type="match status" value="1"/>
</dbReference>
<evidence type="ECO:0000256" key="3">
    <source>
        <dbReference type="ARBA" id="ARBA00023125"/>
    </source>
</evidence>
<dbReference type="SMART" id="SM00862">
    <property type="entry name" value="Trans_reg_C"/>
    <property type="match status" value="1"/>
</dbReference>
<evidence type="ECO:0000256" key="2">
    <source>
        <dbReference type="ARBA" id="ARBA00023015"/>
    </source>
</evidence>
<dbReference type="Pfam" id="PF00486">
    <property type="entry name" value="Trans_reg_C"/>
    <property type="match status" value="1"/>
</dbReference>
<gene>
    <name evidence="10" type="ORF">ACFFRE_10880</name>
</gene>
<evidence type="ECO:0000256" key="4">
    <source>
        <dbReference type="ARBA" id="ARBA00023163"/>
    </source>
</evidence>
<dbReference type="InterPro" id="IPR001867">
    <property type="entry name" value="OmpR/PhoB-type_DNA-bd"/>
</dbReference>
<dbReference type="Proteomes" id="UP001589788">
    <property type="component" value="Unassembled WGS sequence"/>
</dbReference>
<dbReference type="InterPro" id="IPR011006">
    <property type="entry name" value="CheY-like_superfamily"/>
</dbReference>
<evidence type="ECO:0000256" key="1">
    <source>
        <dbReference type="ARBA" id="ARBA00022553"/>
    </source>
</evidence>
<dbReference type="EMBL" id="JBHLYQ010000126">
    <property type="protein sequence ID" value="MFC0082636.1"/>
    <property type="molecule type" value="Genomic_DNA"/>
</dbReference>
<dbReference type="Pfam" id="PF00072">
    <property type="entry name" value="Response_reg"/>
    <property type="match status" value="1"/>
</dbReference>
<keyword evidence="3 7" id="KW-0238">DNA-binding</keyword>
<dbReference type="InterPro" id="IPR001789">
    <property type="entry name" value="Sig_transdc_resp-reg_receiver"/>
</dbReference>
<dbReference type="CDD" id="cd00383">
    <property type="entry name" value="trans_reg_C"/>
    <property type="match status" value="1"/>
</dbReference>
<evidence type="ECO:0000313" key="10">
    <source>
        <dbReference type="EMBL" id="MFC0082636.1"/>
    </source>
</evidence>
<dbReference type="InterPro" id="IPR039420">
    <property type="entry name" value="WalR-like"/>
</dbReference>
<dbReference type="SMART" id="SM00448">
    <property type="entry name" value="REC"/>
    <property type="match status" value="1"/>
</dbReference>
<feature type="DNA-binding region" description="OmpR/PhoB-type" evidence="7">
    <location>
        <begin position="153"/>
        <end position="252"/>
    </location>
</feature>
<dbReference type="PROSITE" id="PS51755">
    <property type="entry name" value="OMPR_PHOB"/>
    <property type="match status" value="1"/>
</dbReference>
<name>A0ABV6C4M4_9ACTN</name>
<dbReference type="PROSITE" id="PS50110">
    <property type="entry name" value="RESPONSE_REGULATORY"/>
    <property type="match status" value="1"/>
</dbReference>
<evidence type="ECO:0000256" key="7">
    <source>
        <dbReference type="PROSITE-ProRule" id="PRU01091"/>
    </source>
</evidence>
<dbReference type="Gene3D" id="3.40.50.2300">
    <property type="match status" value="1"/>
</dbReference>
<feature type="domain" description="OmpR/PhoB-type" evidence="9">
    <location>
        <begin position="153"/>
        <end position="252"/>
    </location>
</feature>
<evidence type="ECO:0000259" key="9">
    <source>
        <dbReference type="PROSITE" id="PS51755"/>
    </source>
</evidence>
<evidence type="ECO:0000256" key="6">
    <source>
        <dbReference type="PROSITE-ProRule" id="PRU00169"/>
    </source>
</evidence>
<feature type="modified residue" description="4-aspartylphosphate" evidence="6">
    <location>
        <position position="62"/>
    </location>
</feature>
<dbReference type="SUPFAM" id="SSF46894">
    <property type="entry name" value="C-terminal effector domain of the bipartite response regulators"/>
    <property type="match status" value="1"/>
</dbReference>
<dbReference type="InterPro" id="IPR036388">
    <property type="entry name" value="WH-like_DNA-bd_sf"/>
</dbReference>
<keyword evidence="4" id="KW-0804">Transcription</keyword>
<evidence type="ECO:0000259" key="8">
    <source>
        <dbReference type="PROSITE" id="PS50110"/>
    </source>
</evidence>
<protein>
    <recommendedName>
        <fullName evidence="5">Sensory transduction protein RegX3</fullName>
    </recommendedName>
</protein>
<feature type="domain" description="Response regulatory" evidence="8">
    <location>
        <begin position="13"/>
        <end position="126"/>
    </location>
</feature>
<evidence type="ECO:0000256" key="5">
    <source>
        <dbReference type="ARBA" id="ARBA00041201"/>
    </source>
</evidence>
<organism evidence="10 11">
    <name type="scientific">Aciditerrimonas ferrireducens</name>
    <dbReference type="NCBI Taxonomy" id="667306"/>
    <lineage>
        <taxon>Bacteria</taxon>
        <taxon>Bacillati</taxon>
        <taxon>Actinomycetota</taxon>
        <taxon>Acidimicrobiia</taxon>
        <taxon>Acidimicrobiales</taxon>
        <taxon>Acidimicrobiaceae</taxon>
        <taxon>Aciditerrimonas</taxon>
    </lineage>
</organism>
<dbReference type="Gene3D" id="1.10.10.10">
    <property type="entry name" value="Winged helix-like DNA-binding domain superfamily/Winged helix DNA-binding domain"/>
    <property type="match status" value="1"/>
</dbReference>
<accession>A0ABV6C4M4</accession>
<reference evidence="10 11" key="1">
    <citation type="submission" date="2024-09" db="EMBL/GenBank/DDBJ databases">
        <authorList>
            <person name="Sun Q."/>
            <person name="Mori K."/>
        </authorList>
    </citation>
    <scope>NUCLEOTIDE SEQUENCE [LARGE SCALE GENOMIC DNA]</scope>
    <source>
        <strain evidence="10 11">JCM 15389</strain>
    </source>
</reference>
<sequence>MSSPRRAEGDQVRVLLAEDEESFVEALEVGLAREGFEVVVARDGTEALASFEETRPDLVLLDVMLPKLSGLDVCRAIRARSTVPIIMVTAKSTEIDTVVGLEVGADDYVAKPYRLRELVARMRAVLRRAPGSGEAREAPAGNGPEVVAEDPDDQVLEVGEVTLDVARHRVWVRGQEVQLRRKEFDLLTLLMENAGRVLTREVLIDRVWGSDYVGDTKTLDVHIKRLRSRIEEQPSTPRWIVTVRGVGYRFERPH</sequence>
<keyword evidence="2" id="KW-0805">Transcription regulation</keyword>
<dbReference type="InterPro" id="IPR016032">
    <property type="entry name" value="Sig_transdc_resp-reg_C-effctor"/>
</dbReference>